<keyword evidence="2" id="KW-0441">Lipid A biosynthesis</keyword>
<dbReference type="AlphaFoldDB" id="A0A6C2UL78"/>
<proteinExistence type="predicted"/>
<evidence type="ECO:0000313" key="12">
    <source>
        <dbReference type="EMBL" id="VGO20992.1"/>
    </source>
</evidence>
<dbReference type="InterPro" id="IPR001509">
    <property type="entry name" value="Epimerase_deHydtase"/>
</dbReference>
<protein>
    <submittedName>
        <fullName evidence="12">Bifunctional polymyxin resistance protein ArnA</fullName>
    </submittedName>
</protein>
<keyword evidence="1" id="KW-0444">Lipid biosynthesis</keyword>
<dbReference type="GO" id="GO:0046677">
    <property type="term" value="P:response to antibiotic"/>
    <property type="evidence" value="ECO:0007669"/>
    <property type="project" value="UniProtKB-KW"/>
</dbReference>
<dbReference type="Pfam" id="PF01370">
    <property type="entry name" value="Epimerase"/>
    <property type="match status" value="1"/>
</dbReference>
<feature type="domain" description="Formyl transferase N-terminal" evidence="9">
    <location>
        <begin position="26"/>
        <end position="173"/>
    </location>
</feature>
<evidence type="ECO:0000256" key="1">
    <source>
        <dbReference type="ARBA" id="ARBA00022516"/>
    </source>
</evidence>
<evidence type="ECO:0000259" key="11">
    <source>
        <dbReference type="Pfam" id="PF02911"/>
    </source>
</evidence>
<dbReference type="EMBL" id="CAAHFH010000002">
    <property type="protein sequence ID" value="VGO20992.1"/>
    <property type="molecule type" value="Genomic_DNA"/>
</dbReference>
<accession>A0A6C2UL78</accession>
<dbReference type="InterPro" id="IPR005793">
    <property type="entry name" value="Formyl_trans_C"/>
</dbReference>
<evidence type="ECO:0000256" key="3">
    <source>
        <dbReference type="ARBA" id="ARBA00022985"/>
    </source>
</evidence>
<dbReference type="InterPro" id="IPR036477">
    <property type="entry name" value="Formyl_transf_N_sf"/>
</dbReference>
<dbReference type="CDD" id="cd05257">
    <property type="entry name" value="Arna_like_SDR_e"/>
    <property type="match status" value="1"/>
</dbReference>
<gene>
    <name evidence="12" type="primary">arnA</name>
    <name evidence="12" type="ORF">SCARR_03061</name>
</gene>
<evidence type="ECO:0000256" key="5">
    <source>
        <dbReference type="ARBA" id="ARBA00023027"/>
    </source>
</evidence>
<keyword evidence="7" id="KW-0046">Antibiotic resistance</keyword>
<keyword evidence="6" id="KW-0443">Lipid metabolism</keyword>
<evidence type="ECO:0000259" key="9">
    <source>
        <dbReference type="Pfam" id="PF00551"/>
    </source>
</evidence>
<dbReference type="Gene3D" id="3.40.50.12230">
    <property type="match status" value="1"/>
</dbReference>
<feature type="domain" description="Formyl transferase C-terminal" evidence="11">
    <location>
        <begin position="202"/>
        <end position="293"/>
    </location>
</feature>
<evidence type="ECO:0000256" key="7">
    <source>
        <dbReference type="ARBA" id="ARBA00023251"/>
    </source>
</evidence>
<keyword evidence="5" id="KW-0520">NAD</keyword>
<dbReference type="GO" id="GO:0016020">
    <property type="term" value="C:membrane"/>
    <property type="evidence" value="ECO:0007669"/>
    <property type="project" value="GOC"/>
</dbReference>
<dbReference type="Gene3D" id="3.40.50.720">
    <property type="entry name" value="NAD(P)-binding Rossmann-like Domain"/>
    <property type="match status" value="1"/>
</dbReference>
<feature type="domain" description="NAD-dependent epimerase/dehydratase" evidence="10">
    <location>
        <begin position="320"/>
        <end position="568"/>
    </location>
</feature>
<dbReference type="InterPro" id="IPR002376">
    <property type="entry name" value="Formyl_transf_N"/>
</dbReference>
<evidence type="ECO:0000256" key="8">
    <source>
        <dbReference type="ARBA" id="ARBA00023268"/>
    </source>
</evidence>
<dbReference type="NCBIfam" id="NF005998">
    <property type="entry name" value="PRK08125.1"/>
    <property type="match status" value="1"/>
</dbReference>
<dbReference type="Proteomes" id="UP000346198">
    <property type="component" value="Unassembled WGS sequence"/>
</dbReference>
<evidence type="ECO:0000256" key="2">
    <source>
        <dbReference type="ARBA" id="ARBA00022556"/>
    </source>
</evidence>
<dbReference type="CDD" id="cd08702">
    <property type="entry name" value="Arna_FMT_C"/>
    <property type="match status" value="1"/>
</dbReference>
<keyword evidence="8" id="KW-0511">Multifunctional enzyme</keyword>
<dbReference type="Pfam" id="PF02911">
    <property type="entry name" value="Formyl_trans_C"/>
    <property type="match status" value="1"/>
</dbReference>
<dbReference type="NCBIfam" id="NF008872">
    <property type="entry name" value="PRK11908.1"/>
    <property type="match status" value="1"/>
</dbReference>
<evidence type="ECO:0000256" key="6">
    <source>
        <dbReference type="ARBA" id="ARBA00023098"/>
    </source>
</evidence>
<dbReference type="Pfam" id="PF00551">
    <property type="entry name" value="Formyl_trans_N"/>
    <property type="match status" value="1"/>
</dbReference>
<evidence type="ECO:0000259" key="10">
    <source>
        <dbReference type="Pfam" id="PF01370"/>
    </source>
</evidence>
<dbReference type="SUPFAM" id="SSF51735">
    <property type="entry name" value="NAD(P)-binding Rossmann-fold domains"/>
    <property type="match status" value="1"/>
</dbReference>
<dbReference type="InterPro" id="IPR045869">
    <property type="entry name" value="Arna-like_SDR_e"/>
</dbReference>
<keyword evidence="4" id="KW-0560">Oxidoreductase</keyword>
<evidence type="ECO:0000313" key="13">
    <source>
        <dbReference type="Proteomes" id="UP000346198"/>
    </source>
</evidence>
<dbReference type="SUPFAM" id="SSF53328">
    <property type="entry name" value="Formyltransferase"/>
    <property type="match status" value="1"/>
</dbReference>
<sequence length="673" mass="75439">MKTVVLAYHSIGCEGIEALLKSGCEISAVFTHVDNPHENLWFNSVAELASELGIPVYAPDDINHPLIVQKIRAMEPEVIFSFYYRNMVKKELLAVPPKGCINLHGSLLPVYRGRCPVNWVLANGESETGITLHYMTPRPDDGDIIAQRRIAIDYDDTAKSLFGKMVRSAEPLLLDVLPKIKSGTASRTPQDHSKASYFGGRTPADGEINWDMGAEQIRNLVRAVTRPYPGAFSFIGDRKFLLWQVSVEPAAAAAAPGTILSTNPLIVACSGGALRVESGQADGGVILNGGQLAEDSRLLPNMKFGPNPKTKYEAERRKSVLILGVNGFIGSHLSDRLLKSGKYDVYGLDLRNTYIEHLMDEPDFHFREGDVTIHNEWIEYHIRKCDIIIPLVAIATPIEYTRNPLKVFELDFEENLRIVRSCVKYKKRILFPSTSEVYGMCPDEQFDEEESPLVLGPINKQRWIYSCIKQMLDRVIWAYGEKEGLDFTLFRPFNWIGPRLDTLNSARIGSSRAITQLILNLCQGTPIQLIDGGEQKRCFIDVDEAIEALYRIIENEGGKCTGKIINIGFPENEASIKEMAEMLIKQFDTHPLRDQFPPFAGCIEVESGTYYGKGYQDMVRRVPSIKNAKRCLDWAPEISLDASIGKTLDFFLEQAIESGEFAQEKYVLEECAV</sequence>
<keyword evidence="3" id="KW-0448">Lipopolysaccharide biosynthesis</keyword>
<dbReference type="PANTHER" id="PTHR43245">
    <property type="entry name" value="BIFUNCTIONAL POLYMYXIN RESISTANCE PROTEIN ARNA"/>
    <property type="match status" value="1"/>
</dbReference>
<dbReference type="RefSeq" id="WP_136062485.1">
    <property type="nucleotide sequence ID" value="NZ_CAAHFH010000002.1"/>
</dbReference>
<dbReference type="GO" id="GO:0009103">
    <property type="term" value="P:lipopolysaccharide biosynthetic process"/>
    <property type="evidence" value="ECO:0007669"/>
    <property type="project" value="UniProtKB-KW"/>
</dbReference>
<dbReference type="InterPro" id="IPR050177">
    <property type="entry name" value="Lipid_A_modif_metabolic_enz"/>
</dbReference>
<dbReference type="NCBIfam" id="NF005414">
    <property type="entry name" value="PRK06988.1"/>
    <property type="match status" value="1"/>
</dbReference>
<dbReference type="GO" id="GO:0016831">
    <property type="term" value="F:carboxy-lyase activity"/>
    <property type="evidence" value="ECO:0007669"/>
    <property type="project" value="InterPro"/>
</dbReference>
<dbReference type="GO" id="GO:0009245">
    <property type="term" value="P:lipid A biosynthetic process"/>
    <property type="evidence" value="ECO:0007669"/>
    <property type="project" value="UniProtKB-KW"/>
</dbReference>
<dbReference type="InterPro" id="IPR036291">
    <property type="entry name" value="NAD(P)-bd_dom_sf"/>
</dbReference>
<dbReference type="GO" id="GO:0016491">
    <property type="term" value="F:oxidoreductase activity"/>
    <property type="evidence" value="ECO:0007669"/>
    <property type="project" value="UniProtKB-KW"/>
</dbReference>
<organism evidence="12 13">
    <name type="scientific">Pontiella sulfatireligans</name>
    <dbReference type="NCBI Taxonomy" id="2750658"/>
    <lineage>
        <taxon>Bacteria</taxon>
        <taxon>Pseudomonadati</taxon>
        <taxon>Kiritimatiellota</taxon>
        <taxon>Kiritimatiellia</taxon>
        <taxon>Kiritimatiellales</taxon>
        <taxon>Pontiellaceae</taxon>
        <taxon>Pontiella</taxon>
    </lineage>
</organism>
<dbReference type="SUPFAM" id="SSF50486">
    <property type="entry name" value="FMT C-terminal domain-like"/>
    <property type="match status" value="1"/>
</dbReference>
<evidence type="ECO:0000256" key="4">
    <source>
        <dbReference type="ARBA" id="ARBA00023002"/>
    </source>
</evidence>
<dbReference type="PANTHER" id="PTHR43245:SF13">
    <property type="entry name" value="UDP-D-APIOSE_UDP-D-XYLOSE SYNTHASE 2"/>
    <property type="match status" value="1"/>
</dbReference>
<dbReference type="InterPro" id="IPR011034">
    <property type="entry name" value="Formyl_transferase-like_C_sf"/>
</dbReference>
<reference evidence="12 13" key="1">
    <citation type="submission" date="2019-04" db="EMBL/GenBank/DDBJ databases">
        <authorList>
            <person name="Van Vliet M D."/>
        </authorList>
    </citation>
    <scope>NUCLEOTIDE SEQUENCE [LARGE SCALE GENOMIC DNA]</scope>
    <source>
        <strain evidence="12 13">F21</strain>
    </source>
</reference>
<keyword evidence="13" id="KW-1185">Reference proteome</keyword>
<name>A0A6C2UL78_9BACT</name>